<dbReference type="Pfam" id="PF01053">
    <property type="entry name" value="Cys_Met_Meta_PP"/>
    <property type="match status" value="1"/>
</dbReference>
<dbReference type="Gene3D" id="3.40.640.10">
    <property type="entry name" value="Type I PLP-dependent aspartate aminotransferase-like (Major domain)"/>
    <property type="match status" value="1"/>
</dbReference>
<dbReference type="NCBIfam" id="NF005871">
    <property type="entry name" value="PRK07811.1"/>
    <property type="match status" value="1"/>
</dbReference>
<keyword evidence="3 4" id="KW-0663">Pyridoxal phosphate</keyword>
<evidence type="ECO:0000256" key="4">
    <source>
        <dbReference type="RuleBase" id="RU362118"/>
    </source>
</evidence>
<sequence>MDSLVPMDNEVQRGFETLAIHAGQEPDPTTGAVVKPIYQVSTYKQDGIGGLRGGYEYSRSANPTRTALETCLAEIESGVRGLAFASGLAAEDALLRAVCRPGDHVVIPNDAYGGTYRLFAKVAEPWGVAFDPVPLGDIEAVRAAVGPQTKIIWLETPTNPLLGIADIAALAAVAHDAGALLVVDNTFASPYLQRPLELGADVVVHSTTKYIGGHSDVVGGALIVSDAELGERLAFHQNAMGAVAGPFDAWLTLRGIKTLGVRMDRHCTNAERIVEMLARHPAVREVLYPGLPGHPGHDVAAKQMKAFGGMVSFRMESEEAAVRVCEAAKLFTLGESLGGVESLIEHPGRMTHASAAGSPLEVPADLVRLSVGIEDVGDLLRDLERALAHAS</sequence>
<proteinExistence type="inferred from homology"/>
<dbReference type="PROSITE" id="PS00868">
    <property type="entry name" value="CYS_MET_METAB_PP"/>
    <property type="match status" value="1"/>
</dbReference>
<dbReference type="Proteomes" id="UP001501427">
    <property type="component" value="Unassembled WGS sequence"/>
</dbReference>
<dbReference type="SUPFAM" id="SSF53383">
    <property type="entry name" value="PLP-dependent transferases"/>
    <property type="match status" value="1"/>
</dbReference>
<dbReference type="InterPro" id="IPR015422">
    <property type="entry name" value="PyrdxlP-dep_Trfase_small"/>
</dbReference>
<keyword evidence="6" id="KW-1185">Reference proteome</keyword>
<accession>A0ABP3PTQ5</accession>
<dbReference type="PIRSF" id="PIRSF001434">
    <property type="entry name" value="CGS"/>
    <property type="match status" value="1"/>
</dbReference>
<dbReference type="PANTHER" id="PTHR11808">
    <property type="entry name" value="TRANS-SULFURATION ENZYME FAMILY MEMBER"/>
    <property type="match status" value="1"/>
</dbReference>
<dbReference type="InterPro" id="IPR054542">
    <property type="entry name" value="Cys_met_metab_PP"/>
</dbReference>
<dbReference type="EMBL" id="BAAAHD010000033">
    <property type="protein sequence ID" value="GAA0571964.1"/>
    <property type="molecule type" value="Genomic_DNA"/>
</dbReference>
<dbReference type="CDD" id="cd00614">
    <property type="entry name" value="CGS_like"/>
    <property type="match status" value="1"/>
</dbReference>
<evidence type="ECO:0000256" key="3">
    <source>
        <dbReference type="ARBA" id="ARBA00022898"/>
    </source>
</evidence>
<comment type="caution">
    <text evidence="5">The sequence shown here is derived from an EMBL/GenBank/DDBJ whole genome shotgun (WGS) entry which is preliminary data.</text>
</comment>
<dbReference type="InterPro" id="IPR015424">
    <property type="entry name" value="PyrdxlP-dep_Trfase"/>
</dbReference>
<evidence type="ECO:0000256" key="1">
    <source>
        <dbReference type="ARBA" id="ARBA00001933"/>
    </source>
</evidence>
<gene>
    <name evidence="5" type="ORF">GCM10009546_38350</name>
</gene>
<evidence type="ECO:0000256" key="2">
    <source>
        <dbReference type="ARBA" id="ARBA00009077"/>
    </source>
</evidence>
<evidence type="ECO:0000313" key="6">
    <source>
        <dbReference type="Proteomes" id="UP001501427"/>
    </source>
</evidence>
<evidence type="ECO:0000313" key="5">
    <source>
        <dbReference type="EMBL" id="GAA0571964.1"/>
    </source>
</evidence>
<name>A0ABP3PTQ5_9ACTN</name>
<dbReference type="PANTHER" id="PTHR11808:SF15">
    <property type="entry name" value="CYSTATHIONINE GAMMA-LYASE"/>
    <property type="match status" value="1"/>
</dbReference>
<protein>
    <submittedName>
        <fullName evidence="5">Cystathionine gamma-synthase</fullName>
    </submittedName>
</protein>
<reference evidence="6" key="1">
    <citation type="journal article" date="2019" name="Int. J. Syst. Evol. Microbiol.">
        <title>The Global Catalogue of Microorganisms (GCM) 10K type strain sequencing project: providing services to taxonomists for standard genome sequencing and annotation.</title>
        <authorList>
            <consortium name="The Broad Institute Genomics Platform"/>
            <consortium name="The Broad Institute Genome Sequencing Center for Infectious Disease"/>
            <person name="Wu L."/>
            <person name="Ma J."/>
        </authorList>
    </citation>
    <scope>NUCLEOTIDE SEQUENCE [LARGE SCALE GENOMIC DNA]</scope>
    <source>
        <strain evidence="6">JCM 10667</strain>
    </source>
</reference>
<comment type="similarity">
    <text evidence="2 4">Belongs to the trans-sulfuration enzymes family.</text>
</comment>
<dbReference type="InterPro" id="IPR000277">
    <property type="entry name" value="Cys/Met-Metab_PyrdxlP-dep_enz"/>
</dbReference>
<dbReference type="Gene3D" id="3.90.1150.10">
    <property type="entry name" value="Aspartate Aminotransferase, domain 1"/>
    <property type="match status" value="1"/>
</dbReference>
<dbReference type="InterPro" id="IPR015421">
    <property type="entry name" value="PyrdxlP-dep_Trfase_major"/>
</dbReference>
<comment type="cofactor">
    <cofactor evidence="1 4">
        <name>pyridoxal 5'-phosphate</name>
        <dbReference type="ChEBI" id="CHEBI:597326"/>
    </cofactor>
</comment>
<organism evidence="5 6">
    <name type="scientific">Actinomadura livida</name>
    <dbReference type="NCBI Taxonomy" id="79909"/>
    <lineage>
        <taxon>Bacteria</taxon>
        <taxon>Bacillati</taxon>
        <taxon>Actinomycetota</taxon>
        <taxon>Actinomycetes</taxon>
        <taxon>Streptosporangiales</taxon>
        <taxon>Thermomonosporaceae</taxon>
        <taxon>Actinomadura</taxon>
    </lineage>
</organism>